<comment type="caution">
    <text evidence="2">The sequence shown here is derived from an EMBL/GenBank/DDBJ whole genome shotgun (WGS) entry which is preliminary data.</text>
</comment>
<reference evidence="2 3" key="1">
    <citation type="submission" date="2023-08" db="EMBL/GenBank/DDBJ databases">
        <authorList>
            <person name="Park J.-S."/>
        </authorList>
    </citation>
    <scope>NUCLEOTIDE SEQUENCE [LARGE SCALE GENOMIC DNA]</scope>
    <source>
        <strain evidence="2 3">2205BS29-5</strain>
    </source>
</reference>
<evidence type="ECO:0000313" key="2">
    <source>
        <dbReference type="EMBL" id="MDP5307617.1"/>
    </source>
</evidence>
<proteinExistence type="predicted"/>
<evidence type="ECO:0000259" key="1">
    <source>
        <dbReference type="Pfam" id="PF20463"/>
    </source>
</evidence>
<dbReference type="InterPro" id="IPR046825">
    <property type="entry name" value="PDH_C"/>
</dbReference>
<keyword evidence="3" id="KW-1185">Reference proteome</keyword>
<feature type="domain" description="Prephenate dehydrogenase dimerization" evidence="1">
    <location>
        <begin position="5"/>
        <end position="30"/>
    </location>
</feature>
<dbReference type="Pfam" id="PF20463">
    <property type="entry name" value="PDH_C"/>
    <property type="match status" value="1"/>
</dbReference>
<protein>
    <submittedName>
        <fullName evidence="2">Prephenate dehydrogenase/arogenate dehydrogenase family protein</fullName>
    </submittedName>
</protein>
<organism evidence="2 3">
    <name type="scientific">Paracoccus spongiarum</name>
    <dbReference type="NCBI Taxonomy" id="3064387"/>
    <lineage>
        <taxon>Bacteria</taxon>
        <taxon>Pseudomonadati</taxon>
        <taxon>Pseudomonadota</taxon>
        <taxon>Alphaproteobacteria</taxon>
        <taxon>Rhodobacterales</taxon>
        <taxon>Paracoccaceae</taxon>
        <taxon>Paracoccus</taxon>
    </lineage>
</organism>
<evidence type="ECO:0000313" key="3">
    <source>
        <dbReference type="Proteomes" id="UP001224997"/>
    </source>
</evidence>
<name>A0ABT9JCR3_9RHOB</name>
<dbReference type="RefSeq" id="WP_305963471.1">
    <property type="nucleotide sequence ID" value="NZ_JAVAMQ010000009.1"/>
</dbReference>
<sequence>MLTTTPDQHDRDMAVVQGLTHLVARALAAVGPLADRLTIASFRALAKAAPIGGGAGPA</sequence>
<gene>
    <name evidence="2" type="ORF">Q5Y72_10995</name>
</gene>
<dbReference type="Proteomes" id="UP001224997">
    <property type="component" value="Unassembled WGS sequence"/>
</dbReference>
<dbReference type="SUPFAM" id="SSF48179">
    <property type="entry name" value="6-phosphogluconate dehydrogenase C-terminal domain-like"/>
    <property type="match status" value="1"/>
</dbReference>
<dbReference type="EMBL" id="JAVAMQ010000009">
    <property type="protein sequence ID" value="MDP5307617.1"/>
    <property type="molecule type" value="Genomic_DNA"/>
</dbReference>
<dbReference type="InterPro" id="IPR008927">
    <property type="entry name" value="6-PGluconate_DH-like_C_sf"/>
</dbReference>
<accession>A0ABT9JCR3</accession>